<feature type="transmembrane region" description="Helical" evidence="2">
    <location>
        <begin position="6"/>
        <end position="26"/>
    </location>
</feature>
<gene>
    <name evidence="3" type="ORF">DX927_23235</name>
</gene>
<dbReference type="AlphaFoldDB" id="A0A5M8RM47"/>
<feature type="coiled-coil region" evidence="1">
    <location>
        <begin position="25"/>
        <end position="52"/>
    </location>
</feature>
<name>A0A5M8RM47_9BACI</name>
<organism evidence="3 4">
    <name type="scientific">Bacillus swezeyi</name>
    <dbReference type="NCBI Taxonomy" id="1925020"/>
    <lineage>
        <taxon>Bacteria</taxon>
        <taxon>Bacillati</taxon>
        <taxon>Bacillota</taxon>
        <taxon>Bacilli</taxon>
        <taxon>Bacillales</taxon>
        <taxon>Bacillaceae</taxon>
        <taxon>Bacillus</taxon>
    </lineage>
</organism>
<keyword evidence="2" id="KW-0472">Membrane</keyword>
<proteinExistence type="predicted"/>
<reference evidence="3 4" key="1">
    <citation type="submission" date="2018-08" db="EMBL/GenBank/DDBJ databases">
        <title>Bacillus phenotypic plasticity.</title>
        <authorList>
            <person name="Hurtado E."/>
        </authorList>
    </citation>
    <scope>NUCLEOTIDE SEQUENCE [LARGE SCALE GENOMIC DNA]</scope>
    <source>
        <strain evidence="3 4">427</strain>
    </source>
</reference>
<comment type="caution">
    <text evidence="3">The sequence shown here is derived from an EMBL/GenBank/DDBJ whole genome shotgun (WGS) entry which is preliminary data.</text>
</comment>
<evidence type="ECO:0000256" key="1">
    <source>
        <dbReference type="SAM" id="Coils"/>
    </source>
</evidence>
<evidence type="ECO:0000256" key="2">
    <source>
        <dbReference type="SAM" id="Phobius"/>
    </source>
</evidence>
<evidence type="ECO:0000313" key="3">
    <source>
        <dbReference type="EMBL" id="KAA6447012.1"/>
    </source>
</evidence>
<dbReference type="EMBL" id="QSND01000007">
    <property type="protein sequence ID" value="KAA6447012.1"/>
    <property type="molecule type" value="Genomic_DNA"/>
</dbReference>
<dbReference type="InterPro" id="IPR024419">
    <property type="entry name" value="YvrJ"/>
</dbReference>
<keyword evidence="2" id="KW-0812">Transmembrane</keyword>
<evidence type="ECO:0000313" key="4">
    <source>
        <dbReference type="Proteomes" id="UP000324326"/>
    </source>
</evidence>
<protein>
    <submittedName>
        <fullName evidence="3">YvrJ family protein</fullName>
    </submittedName>
</protein>
<keyword evidence="2" id="KW-1133">Transmembrane helix</keyword>
<dbReference type="Pfam" id="PF12841">
    <property type="entry name" value="YvrJ"/>
    <property type="match status" value="1"/>
</dbReference>
<keyword evidence="1" id="KW-0175">Coiled coil</keyword>
<accession>A0A5M8RM47</accession>
<dbReference type="Proteomes" id="UP000324326">
    <property type="component" value="Unassembled WGS sequence"/>
</dbReference>
<sequence>MNSIPAFAQIIANYGFPALITFYLLVRLEKRLENIKKATDELVQTIKDLKKT</sequence>